<proteinExistence type="predicted"/>
<comment type="caution">
    <text evidence="2">The sequence shown here is derived from an EMBL/GenBank/DDBJ whole genome shotgun (WGS) entry which is preliminary data.</text>
</comment>
<keyword evidence="1" id="KW-0812">Transmembrane</keyword>
<gene>
    <name evidence="2" type="ORF">ACFOVS_05140</name>
</gene>
<sequence>MASDLPVELPVDTAPTDSQELVGLKKRLNEIESRLEATSLDADAHQRILVIREIRQRILMRYMAVSIAILVIVGMSVMSYHVFKQLLVGPVVFVPGLVMVSLFVAPLLSISAITIMLMIGAFRRFKDEDMDNVNVPSLMAEAIKTVATPSN</sequence>
<organism evidence="2 3">
    <name type="scientific">Rhizobium lemnae</name>
    <dbReference type="NCBI Taxonomy" id="1214924"/>
    <lineage>
        <taxon>Bacteria</taxon>
        <taxon>Pseudomonadati</taxon>
        <taxon>Pseudomonadota</taxon>
        <taxon>Alphaproteobacteria</taxon>
        <taxon>Hyphomicrobiales</taxon>
        <taxon>Rhizobiaceae</taxon>
        <taxon>Rhizobium/Agrobacterium group</taxon>
        <taxon>Rhizobium</taxon>
    </lineage>
</organism>
<reference evidence="3" key="1">
    <citation type="journal article" date="2019" name="Int. J. Syst. Evol. Microbiol.">
        <title>The Global Catalogue of Microorganisms (GCM) 10K type strain sequencing project: providing services to taxonomists for standard genome sequencing and annotation.</title>
        <authorList>
            <consortium name="The Broad Institute Genomics Platform"/>
            <consortium name="The Broad Institute Genome Sequencing Center for Infectious Disease"/>
            <person name="Wu L."/>
            <person name="Ma J."/>
        </authorList>
    </citation>
    <scope>NUCLEOTIDE SEQUENCE [LARGE SCALE GENOMIC DNA]</scope>
    <source>
        <strain evidence="3">TBRC 5781</strain>
    </source>
</reference>
<keyword evidence="1" id="KW-1133">Transmembrane helix</keyword>
<feature type="transmembrane region" description="Helical" evidence="1">
    <location>
        <begin position="103"/>
        <end position="122"/>
    </location>
</feature>
<evidence type="ECO:0000313" key="3">
    <source>
        <dbReference type="Proteomes" id="UP001595697"/>
    </source>
</evidence>
<evidence type="ECO:0000256" key="1">
    <source>
        <dbReference type="SAM" id="Phobius"/>
    </source>
</evidence>
<evidence type="ECO:0008006" key="4">
    <source>
        <dbReference type="Google" id="ProtNLM"/>
    </source>
</evidence>
<keyword evidence="1" id="KW-0472">Membrane</keyword>
<accession>A0ABV8E7H7</accession>
<dbReference type="RefSeq" id="WP_247259271.1">
    <property type="nucleotide sequence ID" value="NZ_JALJQZ010000002.1"/>
</dbReference>
<evidence type="ECO:0000313" key="2">
    <source>
        <dbReference type="EMBL" id="MFC3967521.1"/>
    </source>
</evidence>
<keyword evidence="3" id="KW-1185">Reference proteome</keyword>
<feature type="transmembrane region" description="Helical" evidence="1">
    <location>
        <begin position="62"/>
        <end position="83"/>
    </location>
</feature>
<dbReference type="Proteomes" id="UP001595697">
    <property type="component" value="Unassembled WGS sequence"/>
</dbReference>
<protein>
    <recommendedName>
        <fullName evidence="4">DUF485 domain-containing protein</fullName>
    </recommendedName>
</protein>
<name>A0ABV8E7H7_9HYPH</name>
<dbReference type="EMBL" id="JBHSBD010000016">
    <property type="protein sequence ID" value="MFC3967521.1"/>
    <property type="molecule type" value="Genomic_DNA"/>
</dbReference>